<evidence type="ECO:0000256" key="3">
    <source>
        <dbReference type="ARBA" id="ARBA00022729"/>
    </source>
</evidence>
<dbReference type="RefSeq" id="WP_285764211.1">
    <property type="nucleotide sequence ID" value="NZ_BSYJ01000003.1"/>
</dbReference>
<dbReference type="PANTHER" id="PTHR38782">
    <property type="match status" value="1"/>
</dbReference>
<keyword evidence="4" id="KW-0574">Periplasm</keyword>
<dbReference type="InterPro" id="IPR033434">
    <property type="entry name" value="MucB/RseB_N"/>
</dbReference>
<dbReference type="InterPro" id="IPR038484">
    <property type="entry name" value="MucB/RseB_C_sf"/>
</dbReference>
<evidence type="ECO:0000313" key="9">
    <source>
        <dbReference type="Proteomes" id="UP001224392"/>
    </source>
</evidence>
<dbReference type="Gene3D" id="3.30.200.100">
    <property type="entry name" value="MucB/RseB, C-terminal domain"/>
    <property type="match status" value="1"/>
</dbReference>
<feature type="domain" description="MucB/RseB N-terminal" evidence="6">
    <location>
        <begin position="34"/>
        <end position="194"/>
    </location>
</feature>
<sequence length="311" mass="34077">MIRSVLSRYLWAPVFLLTVAGAPAHSTEDPERVDELLKRLGSAVSSLDYEGLVTFEHAGMLDTLRVVRAVKDGALHERIHYMSGSPREVVSTLSLANHCLAPGSGPLMMWSGVTDPRIHALYDFYLRGQARIADRDTVVLEVRPKDNDRFGVVLNLDAETGLPLKSVLVGADGGMLERYQFVDLKLGAVSSEALSPETAAARHVDNSSECTLEAGRWALKWTPAGYRKISRKQLPDGEMMVFTDGLAVFSIFVQSYRPELAFRGRAFRGATVAYMGLLQAGAKRYNVTVVGEIPDNTAKKLADSVVPSRPE</sequence>
<dbReference type="Gene3D" id="2.50.20.10">
    <property type="entry name" value="Lipoprotein localisation LolA/LolB/LppX"/>
    <property type="match status" value="1"/>
</dbReference>
<dbReference type="InterPro" id="IPR033436">
    <property type="entry name" value="MucB/RseB_C"/>
</dbReference>
<evidence type="ECO:0000256" key="4">
    <source>
        <dbReference type="ARBA" id="ARBA00022764"/>
    </source>
</evidence>
<reference evidence="8 9" key="1">
    <citation type="submission" date="2023-04" db="EMBL/GenBank/DDBJ databases">
        <title>Marinobulbifer ophiurae gen. nov., sp. Nov., isolate from tissue of brittle star Ophioplocus japonicus.</title>
        <authorList>
            <person name="Kawano K."/>
            <person name="Sawayama S."/>
            <person name="Nakagawa S."/>
        </authorList>
    </citation>
    <scope>NUCLEOTIDE SEQUENCE [LARGE SCALE GENOMIC DNA]</scope>
    <source>
        <strain evidence="8 9">NKW57</strain>
    </source>
</reference>
<accession>A0ABQ6LZU6</accession>
<evidence type="ECO:0000259" key="6">
    <source>
        <dbReference type="Pfam" id="PF03888"/>
    </source>
</evidence>
<feature type="chain" id="PRO_5045080429" evidence="5">
    <location>
        <begin position="25"/>
        <end position="311"/>
    </location>
</feature>
<dbReference type="Pfam" id="PF17188">
    <property type="entry name" value="MucB_RseB_C"/>
    <property type="match status" value="1"/>
</dbReference>
<dbReference type="EMBL" id="BSYJ01000003">
    <property type="protein sequence ID" value="GMG87593.1"/>
    <property type="molecule type" value="Genomic_DNA"/>
</dbReference>
<dbReference type="CDD" id="cd16327">
    <property type="entry name" value="RseB"/>
    <property type="match status" value="1"/>
</dbReference>
<dbReference type="PANTHER" id="PTHR38782:SF1">
    <property type="entry name" value="SIGMA-E FACTOR REGULATORY PROTEIN RSEB"/>
    <property type="match status" value="1"/>
</dbReference>
<evidence type="ECO:0000259" key="7">
    <source>
        <dbReference type="Pfam" id="PF17188"/>
    </source>
</evidence>
<keyword evidence="3 5" id="KW-0732">Signal</keyword>
<dbReference type="Proteomes" id="UP001224392">
    <property type="component" value="Unassembled WGS sequence"/>
</dbReference>
<dbReference type="PIRSF" id="PIRSF005427">
    <property type="entry name" value="RseB"/>
    <property type="match status" value="1"/>
</dbReference>
<proteinExistence type="inferred from homology"/>
<dbReference type="InterPro" id="IPR005588">
    <property type="entry name" value="MucB_RseB"/>
</dbReference>
<feature type="domain" description="MucB/RseB C-terminal" evidence="7">
    <location>
        <begin position="214"/>
        <end position="305"/>
    </location>
</feature>
<comment type="subcellular location">
    <subcellularLocation>
        <location evidence="1">Periplasm</location>
    </subcellularLocation>
</comment>
<comment type="caution">
    <text evidence="8">The sequence shown here is derived from an EMBL/GenBank/DDBJ whole genome shotgun (WGS) entry which is preliminary data.</text>
</comment>
<evidence type="ECO:0000256" key="5">
    <source>
        <dbReference type="SAM" id="SignalP"/>
    </source>
</evidence>
<protein>
    <submittedName>
        <fullName evidence="8">MucB/RseB C-terminal domain-containing protein</fullName>
    </submittedName>
</protein>
<dbReference type="Pfam" id="PF03888">
    <property type="entry name" value="MucB_RseB"/>
    <property type="match status" value="1"/>
</dbReference>
<name>A0ABQ6LZU6_9GAMM</name>
<organism evidence="8 9">
    <name type="scientific">Biformimicrobium ophioploci</name>
    <dbReference type="NCBI Taxonomy" id="3036711"/>
    <lineage>
        <taxon>Bacteria</taxon>
        <taxon>Pseudomonadati</taxon>
        <taxon>Pseudomonadota</taxon>
        <taxon>Gammaproteobacteria</taxon>
        <taxon>Cellvibrionales</taxon>
        <taxon>Microbulbiferaceae</taxon>
        <taxon>Biformimicrobium</taxon>
    </lineage>
</organism>
<feature type="signal peptide" evidence="5">
    <location>
        <begin position="1"/>
        <end position="24"/>
    </location>
</feature>
<comment type="similarity">
    <text evidence="2">Belongs to the RseB family.</text>
</comment>
<evidence type="ECO:0000256" key="2">
    <source>
        <dbReference type="ARBA" id="ARBA00008150"/>
    </source>
</evidence>
<gene>
    <name evidence="8" type="ORF">MNKW57_19140</name>
</gene>
<evidence type="ECO:0000313" key="8">
    <source>
        <dbReference type="EMBL" id="GMG87593.1"/>
    </source>
</evidence>
<keyword evidence="9" id="KW-1185">Reference proteome</keyword>
<evidence type="ECO:0000256" key="1">
    <source>
        <dbReference type="ARBA" id="ARBA00004418"/>
    </source>
</evidence>